<protein>
    <submittedName>
        <fullName evidence="2">Uncharacterized protein</fullName>
    </submittedName>
</protein>
<dbReference type="Proteomes" id="UP000647273">
    <property type="component" value="Unassembled WGS sequence"/>
</dbReference>
<keyword evidence="3" id="KW-1185">Reference proteome</keyword>
<evidence type="ECO:0000313" key="2">
    <source>
        <dbReference type="EMBL" id="MBD2224751.1"/>
    </source>
</evidence>
<evidence type="ECO:0000313" key="3">
    <source>
        <dbReference type="Proteomes" id="UP000647273"/>
    </source>
</evidence>
<accession>A0ABR8ASN4</accession>
<keyword evidence="1" id="KW-0472">Membrane</keyword>
<dbReference type="EMBL" id="JACJQG010000013">
    <property type="protein sequence ID" value="MBD2224751.1"/>
    <property type="molecule type" value="Genomic_DNA"/>
</dbReference>
<proteinExistence type="predicted"/>
<dbReference type="RefSeq" id="WP_190555581.1">
    <property type="nucleotide sequence ID" value="NZ_CAWPNP010000035.1"/>
</dbReference>
<organism evidence="2 3">
    <name type="scientific">Calothrix anomala FACHB-343</name>
    <dbReference type="NCBI Taxonomy" id="2692894"/>
    <lineage>
        <taxon>Bacteria</taxon>
        <taxon>Bacillati</taxon>
        <taxon>Cyanobacteriota</taxon>
        <taxon>Cyanophyceae</taxon>
        <taxon>Nostocales</taxon>
        <taxon>Calotrichaceae</taxon>
        <taxon>Calothrix</taxon>
    </lineage>
</organism>
<comment type="caution">
    <text evidence="2">The sequence shown here is derived from an EMBL/GenBank/DDBJ whole genome shotgun (WGS) entry which is preliminary data.</text>
</comment>
<reference evidence="2 3" key="1">
    <citation type="journal article" date="2020" name="ISME J.">
        <title>Comparative genomics reveals insights into cyanobacterial evolution and habitat adaptation.</title>
        <authorList>
            <person name="Chen M.Y."/>
            <person name="Teng W.K."/>
            <person name="Zhao L."/>
            <person name="Hu C.X."/>
            <person name="Zhou Y.K."/>
            <person name="Han B.P."/>
            <person name="Song L.R."/>
            <person name="Shu W.S."/>
        </authorList>
    </citation>
    <scope>NUCLEOTIDE SEQUENCE [LARGE SCALE GENOMIC DNA]</scope>
    <source>
        <strain evidence="2 3">FACHB-343</strain>
    </source>
</reference>
<sequence length="67" mass="7672">MTVIFQVKVVITNLTAKLLKLPEYSQKIQPIPLYAHLTLPKYCSWYLKFLLILLIATGVTTSYTSLK</sequence>
<keyword evidence="1" id="KW-1133">Transmembrane helix</keyword>
<name>A0ABR8ASN4_9CYAN</name>
<feature type="transmembrane region" description="Helical" evidence="1">
    <location>
        <begin position="45"/>
        <end position="66"/>
    </location>
</feature>
<gene>
    <name evidence="2" type="ORF">H6G08_09580</name>
</gene>
<evidence type="ECO:0000256" key="1">
    <source>
        <dbReference type="SAM" id="Phobius"/>
    </source>
</evidence>
<keyword evidence="1" id="KW-0812">Transmembrane</keyword>